<dbReference type="Proteomes" id="UP000823046">
    <property type="component" value="Unassembled WGS sequence"/>
</dbReference>
<dbReference type="PROSITE" id="PS50176">
    <property type="entry name" value="ARM_REPEAT"/>
    <property type="match status" value="1"/>
</dbReference>
<proteinExistence type="predicted"/>
<dbReference type="Gene3D" id="1.25.10.10">
    <property type="entry name" value="Leucine-rich Repeat Variant"/>
    <property type="match status" value="1"/>
</dbReference>
<keyword evidence="3" id="KW-1185">Reference proteome</keyword>
<evidence type="ECO:0000313" key="3">
    <source>
        <dbReference type="Proteomes" id="UP000823046"/>
    </source>
</evidence>
<feature type="repeat" description="ARM" evidence="1">
    <location>
        <begin position="134"/>
        <end position="176"/>
    </location>
</feature>
<sequence>MKPQQIKFSVKHDIFYFLTAEEICNYQEWEINAVLEEMRSLDMDWGTIINPFYKMVSNITDDDVSRFDRAYDNNDIEEFVKLSYSTCKIQNLPQHIHPWAADPQTVGALAATQLAILASKDDNPEYKNQIREAGGITALVDLLKSTQNDRLHAAVVALSFLSDNNMQNCIGIYEAGAMPLLVEGMKSSIDGMRAACAQTARNIYVLGLKYRKEFLRVGGIQNLIKFLDIPPDPDSQPLYTQFEAIYHIEDFILDGNEEIPEFVQEVKAAGAHKKVKALEKVNDQGLAEAANLLAIRLLD</sequence>
<organism evidence="2 3">
    <name type="scientific">Cardiosporidium cionae</name>
    <dbReference type="NCBI Taxonomy" id="476202"/>
    <lineage>
        <taxon>Eukaryota</taxon>
        <taxon>Sar</taxon>
        <taxon>Alveolata</taxon>
        <taxon>Apicomplexa</taxon>
        <taxon>Aconoidasida</taxon>
        <taxon>Nephromycida</taxon>
        <taxon>Cardiosporidium</taxon>
    </lineage>
</organism>
<dbReference type="SMART" id="SM00185">
    <property type="entry name" value="ARM"/>
    <property type="match status" value="2"/>
</dbReference>
<protein>
    <submittedName>
        <fullName evidence="2">ARM repeats containing protein</fullName>
    </submittedName>
</protein>
<evidence type="ECO:0000256" key="1">
    <source>
        <dbReference type="PROSITE-ProRule" id="PRU00259"/>
    </source>
</evidence>
<name>A0ABQ7JD04_9APIC</name>
<comment type="caution">
    <text evidence="2">The sequence shown here is derived from an EMBL/GenBank/DDBJ whole genome shotgun (WGS) entry which is preliminary data.</text>
</comment>
<dbReference type="EMBL" id="JADAQX010000121">
    <property type="protein sequence ID" value="KAF8821823.1"/>
    <property type="molecule type" value="Genomic_DNA"/>
</dbReference>
<reference evidence="2 3" key="1">
    <citation type="journal article" date="2020" name="bioRxiv">
        <title>Metabolic contributions of an alphaproteobacterial endosymbiont in the apicomplexan Cardiosporidium cionae.</title>
        <authorList>
            <person name="Hunter E.S."/>
            <person name="Paight C.J."/>
            <person name="Lane C.E."/>
        </authorList>
    </citation>
    <scope>NUCLEOTIDE SEQUENCE [LARGE SCALE GENOMIC DNA]</scope>
    <source>
        <strain evidence="2">ESH_2018</strain>
    </source>
</reference>
<gene>
    <name evidence="2" type="ORF">IE077_000180</name>
</gene>
<dbReference type="InterPro" id="IPR011989">
    <property type="entry name" value="ARM-like"/>
</dbReference>
<dbReference type="InterPro" id="IPR000225">
    <property type="entry name" value="Armadillo"/>
</dbReference>
<dbReference type="SUPFAM" id="SSF48371">
    <property type="entry name" value="ARM repeat"/>
    <property type="match status" value="1"/>
</dbReference>
<dbReference type="InterPro" id="IPR016024">
    <property type="entry name" value="ARM-type_fold"/>
</dbReference>
<evidence type="ECO:0000313" key="2">
    <source>
        <dbReference type="EMBL" id="KAF8821823.1"/>
    </source>
</evidence>
<accession>A0ABQ7JD04</accession>